<dbReference type="EMBL" id="AJWN02000032">
    <property type="protein sequence ID" value="OEE63065.1"/>
    <property type="molecule type" value="Genomic_DNA"/>
</dbReference>
<keyword evidence="2" id="KW-1185">Reference proteome</keyword>
<gene>
    <name evidence="1" type="ORF">A1OK_21005</name>
</gene>
<sequence length="209" mass="23981">MLDELISQSLRDFQSDCLNFCEHHYPTIHNRGMNESHLGKALARRIVHSYDKLNIDAFLHQLDESPALKQPVFRVDAPDHQIYIVAHRLISANLACRKGIVKDMHWTLDHIDTTSEKEKRVILVADHWIDRSSASKSVPSWWLGHQPIHQADFAAQGVRLLEAEHSLAGDIELECALTGGLNRIFHPFHRQRDGLPLYKYLLLTATYPL</sequence>
<organism evidence="1 2">
    <name type="scientific">Enterovibrio norvegicus FF-454</name>
    <dbReference type="NCBI Taxonomy" id="1185651"/>
    <lineage>
        <taxon>Bacteria</taxon>
        <taxon>Pseudomonadati</taxon>
        <taxon>Pseudomonadota</taxon>
        <taxon>Gammaproteobacteria</taxon>
        <taxon>Vibrionales</taxon>
        <taxon>Vibrionaceae</taxon>
        <taxon>Enterovibrio</taxon>
    </lineage>
</organism>
<proteinExistence type="predicted"/>
<dbReference type="RefSeq" id="WP_016958775.1">
    <property type="nucleotide sequence ID" value="NZ_AJWN02000032.1"/>
</dbReference>
<accession>A0A1E5CC84</accession>
<comment type="caution">
    <text evidence="1">The sequence shown here is derived from an EMBL/GenBank/DDBJ whole genome shotgun (WGS) entry which is preliminary data.</text>
</comment>
<protein>
    <submittedName>
        <fullName evidence="1">Uncharacterized protein</fullName>
    </submittedName>
</protein>
<evidence type="ECO:0000313" key="1">
    <source>
        <dbReference type="EMBL" id="OEE63065.1"/>
    </source>
</evidence>
<reference evidence="1 2" key="1">
    <citation type="journal article" date="2012" name="Science">
        <title>Ecological populations of bacteria act as socially cohesive units of antibiotic production and resistance.</title>
        <authorList>
            <person name="Cordero O.X."/>
            <person name="Wildschutte H."/>
            <person name="Kirkup B."/>
            <person name="Proehl S."/>
            <person name="Ngo L."/>
            <person name="Hussain F."/>
            <person name="Le Roux F."/>
            <person name="Mincer T."/>
            <person name="Polz M.F."/>
        </authorList>
    </citation>
    <scope>NUCLEOTIDE SEQUENCE [LARGE SCALE GENOMIC DNA]</scope>
    <source>
        <strain evidence="1 2">FF-454</strain>
    </source>
</reference>
<dbReference type="AlphaFoldDB" id="A0A1E5CC84"/>
<name>A0A1E5CC84_9GAMM</name>
<evidence type="ECO:0000313" key="2">
    <source>
        <dbReference type="Proteomes" id="UP000095039"/>
    </source>
</evidence>
<dbReference type="Proteomes" id="UP000095039">
    <property type="component" value="Unassembled WGS sequence"/>
</dbReference>